<evidence type="ECO:0000313" key="3">
    <source>
        <dbReference type="EMBL" id="GAA4935329.1"/>
    </source>
</evidence>
<dbReference type="PROSITE" id="PS00061">
    <property type="entry name" value="ADH_SHORT"/>
    <property type="match status" value="1"/>
</dbReference>
<dbReference type="NCBIfam" id="TIGR01963">
    <property type="entry name" value="PHB_DH"/>
    <property type="match status" value="1"/>
</dbReference>
<proteinExistence type="inferred from homology"/>
<dbReference type="AlphaFoldDB" id="A0AAV3U0N3"/>
<dbReference type="FunFam" id="3.40.50.720:FF:000084">
    <property type="entry name" value="Short-chain dehydrogenase reductase"/>
    <property type="match status" value="1"/>
</dbReference>
<reference evidence="4" key="1">
    <citation type="journal article" date="2019" name="Int. J. Syst. Evol. Microbiol.">
        <title>The Global Catalogue of Microorganisms (GCM) 10K type strain sequencing project: providing services to taxonomists for standard genome sequencing and annotation.</title>
        <authorList>
            <consortium name="The Broad Institute Genomics Platform"/>
            <consortium name="The Broad Institute Genome Sequencing Center for Infectious Disease"/>
            <person name="Wu L."/>
            <person name="Ma J."/>
        </authorList>
    </citation>
    <scope>NUCLEOTIDE SEQUENCE [LARGE SCALE GENOMIC DNA]</scope>
    <source>
        <strain evidence="4">JCM 19134</strain>
    </source>
</reference>
<dbReference type="InterPro" id="IPR050259">
    <property type="entry name" value="SDR"/>
</dbReference>
<dbReference type="GO" id="GO:0032787">
    <property type="term" value="P:monocarboxylic acid metabolic process"/>
    <property type="evidence" value="ECO:0007669"/>
    <property type="project" value="UniProtKB-ARBA"/>
</dbReference>
<organism evidence="3 4">
    <name type="scientific">Halioxenophilus aromaticivorans</name>
    <dbReference type="NCBI Taxonomy" id="1306992"/>
    <lineage>
        <taxon>Bacteria</taxon>
        <taxon>Pseudomonadati</taxon>
        <taxon>Pseudomonadota</taxon>
        <taxon>Gammaproteobacteria</taxon>
        <taxon>Alteromonadales</taxon>
        <taxon>Alteromonadaceae</taxon>
        <taxon>Halioxenophilus</taxon>
    </lineage>
</organism>
<sequence>MSSSTEGGLPVALVTGAASGIGFGIAESLAGKGYKVLVSDINIEAAQEAVAKIEAAGGTAEPCKLDVTSQEDIEAAVEQAGKIDVLVNNAGMQYVAKLEEFPVDRWKLLVDILLTGPAMLTRAVLPAMKSSNYGRIVNVGSIHGLIASPYKTAYVAAKHGLIGFSKVVALEVADFDITINTLCPAYVKTPLVEKQIAAQAKENGITEEEVVNDIMLQPMPKKSFISIEEMCGAVDYLLSPVAKNMTAQSIVLDGAWTAR</sequence>
<dbReference type="RefSeq" id="WP_345418266.1">
    <property type="nucleotide sequence ID" value="NZ_AP031496.1"/>
</dbReference>
<dbReference type="InterPro" id="IPR011294">
    <property type="entry name" value="3-OHbutyrate_DH"/>
</dbReference>
<dbReference type="PRINTS" id="PR00081">
    <property type="entry name" value="GDHRDH"/>
</dbReference>
<gene>
    <name evidence="3" type="ORF">GCM10025791_10900</name>
</gene>
<dbReference type="Pfam" id="PF00106">
    <property type="entry name" value="adh_short"/>
    <property type="match status" value="1"/>
</dbReference>
<dbReference type="InterPro" id="IPR002347">
    <property type="entry name" value="SDR_fam"/>
</dbReference>
<evidence type="ECO:0000313" key="4">
    <source>
        <dbReference type="Proteomes" id="UP001409585"/>
    </source>
</evidence>
<dbReference type="InterPro" id="IPR020904">
    <property type="entry name" value="Sc_DH/Rdtase_CS"/>
</dbReference>
<comment type="caution">
    <text evidence="3">The sequence shown here is derived from an EMBL/GenBank/DDBJ whole genome shotgun (WGS) entry which is preliminary data.</text>
</comment>
<dbReference type="GO" id="GO:0003858">
    <property type="term" value="F:3-hydroxybutyrate dehydrogenase activity"/>
    <property type="evidence" value="ECO:0007669"/>
    <property type="project" value="InterPro"/>
</dbReference>
<dbReference type="PRINTS" id="PR00080">
    <property type="entry name" value="SDRFAMILY"/>
</dbReference>
<dbReference type="SUPFAM" id="SSF51735">
    <property type="entry name" value="NAD(P)-binding Rossmann-fold domains"/>
    <property type="match status" value="1"/>
</dbReference>
<dbReference type="PANTHER" id="PTHR42879:SF2">
    <property type="entry name" value="3-OXOACYL-[ACYL-CARRIER-PROTEIN] REDUCTASE FABG"/>
    <property type="match status" value="1"/>
</dbReference>
<dbReference type="PANTHER" id="PTHR42879">
    <property type="entry name" value="3-OXOACYL-(ACYL-CARRIER-PROTEIN) REDUCTASE"/>
    <property type="match status" value="1"/>
</dbReference>
<dbReference type="NCBIfam" id="NF009093">
    <property type="entry name" value="PRK12429.1"/>
    <property type="match status" value="1"/>
</dbReference>
<evidence type="ECO:0000256" key="1">
    <source>
        <dbReference type="ARBA" id="ARBA00006484"/>
    </source>
</evidence>
<dbReference type="EMBL" id="BAABLX010000007">
    <property type="protein sequence ID" value="GAA4935329.1"/>
    <property type="molecule type" value="Genomic_DNA"/>
</dbReference>
<dbReference type="InterPro" id="IPR036291">
    <property type="entry name" value="NAD(P)-bd_dom_sf"/>
</dbReference>
<evidence type="ECO:0000256" key="2">
    <source>
        <dbReference type="RuleBase" id="RU000363"/>
    </source>
</evidence>
<accession>A0AAV3U0N3</accession>
<dbReference type="Proteomes" id="UP001409585">
    <property type="component" value="Unassembled WGS sequence"/>
</dbReference>
<name>A0AAV3U0N3_9ALTE</name>
<dbReference type="Gene3D" id="3.40.50.720">
    <property type="entry name" value="NAD(P)-binding Rossmann-like Domain"/>
    <property type="match status" value="1"/>
</dbReference>
<comment type="similarity">
    <text evidence="1 2">Belongs to the short-chain dehydrogenases/reductases (SDR) family.</text>
</comment>
<keyword evidence="4" id="KW-1185">Reference proteome</keyword>
<protein>
    <submittedName>
        <fullName evidence="3">3-hydroxybutyrate dehydrogenase</fullName>
    </submittedName>
</protein>